<feature type="coiled-coil region" evidence="7">
    <location>
        <begin position="152"/>
        <end position="212"/>
    </location>
</feature>
<comment type="similarity">
    <text evidence="2 6">Belongs to the clathrin light chain family.</text>
</comment>
<evidence type="ECO:0000313" key="10">
    <source>
        <dbReference type="Proteomes" id="UP000053776"/>
    </source>
</evidence>
<comment type="subcellular location">
    <subcellularLocation>
        <location evidence="1 6">Cytoplasmic vesicle membrane</location>
        <topology evidence="1 6">Peripheral membrane protein</topology>
        <orientation evidence="1 6">Cytoplasmic side</orientation>
    </subcellularLocation>
    <subcellularLocation>
        <location evidence="6">Membrane</location>
        <location evidence="6">Coated pit</location>
        <topology evidence="6">Peripheral membrane protein</topology>
        <orientation evidence="6">Cytoplasmic side</orientation>
    </subcellularLocation>
    <text evidence="6">Cytoplasmic face of coated pits and vesicles.</text>
</comment>
<evidence type="ECO:0000256" key="8">
    <source>
        <dbReference type="SAM" id="MobiDB-lite"/>
    </source>
</evidence>
<evidence type="ECO:0000256" key="2">
    <source>
        <dbReference type="ARBA" id="ARBA00005263"/>
    </source>
</evidence>
<dbReference type="GO" id="GO:0030130">
    <property type="term" value="C:clathrin coat of trans-Golgi network vesicle"/>
    <property type="evidence" value="ECO:0007669"/>
    <property type="project" value="InterPro"/>
</dbReference>
<evidence type="ECO:0000256" key="4">
    <source>
        <dbReference type="ARBA" id="ARBA00023176"/>
    </source>
</evidence>
<dbReference type="InterPro" id="IPR000996">
    <property type="entry name" value="Clathrin_L-chain"/>
</dbReference>
<evidence type="ECO:0000256" key="7">
    <source>
        <dbReference type="SAM" id="Coils"/>
    </source>
</evidence>
<dbReference type="Proteomes" id="UP000053776">
    <property type="component" value="Unassembled WGS sequence"/>
</dbReference>
<dbReference type="Pfam" id="PF01086">
    <property type="entry name" value="Clathrin_lg_ch"/>
    <property type="match status" value="1"/>
</dbReference>
<dbReference type="GO" id="GO:0030132">
    <property type="term" value="C:clathrin coat of coated pit"/>
    <property type="evidence" value="ECO:0007669"/>
    <property type="project" value="InterPro"/>
</dbReference>
<protein>
    <recommendedName>
        <fullName evidence="6">Clathrin light chain</fullName>
    </recommendedName>
</protein>
<comment type="function">
    <text evidence="6">Clathrin is the major protein of the polyhedral coat of coated pits and vesicles.</text>
</comment>
<reference evidence="9 10" key="1">
    <citation type="submission" date="2011-08" db="EMBL/GenBank/DDBJ databases">
        <title>The Genome Sequence of Plasmodium vivax Mauritania I.</title>
        <authorList>
            <consortium name="The Broad Institute Genome Sequencing Platform"/>
            <consortium name="The Broad Institute Genome Sequencing Center for Infectious Disease"/>
            <person name="Neafsey D."/>
            <person name="Carlton J."/>
            <person name="Barnwell J."/>
            <person name="Collins W."/>
            <person name="Escalante A."/>
            <person name="Mullikin J."/>
            <person name="Saul A."/>
            <person name="Guigo R."/>
            <person name="Camara F."/>
            <person name="Young S.K."/>
            <person name="Zeng Q."/>
            <person name="Gargeya S."/>
            <person name="Fitzgerald M."/>
            <person name="Haas B."/>
            <person name="Abouelleil A."/>
            <person name="Alvarado L."/>
            <person name="Arachchi H.M."/>
            <person name="Berlin A."/>
            <person name="Brown A."/>
            <person name="Chapman S.B."/>
            <person name="Chen Z."/>
            <person name="Dunbar C."/>
            <person name="Freedman E."/>
            <person name="Gearin G."/>
            <person name="Gellesch M."/>
            <person name="Goldberg J."/>
            <person name="Griggs A."/>
            <person name="Gujja S."/>
            <person name="Heiman D."/>
            <person name="Howarth C."/>
            <person name="Larson L."/>
            <person name="Lui A."/>
            <person name="MacDonald P.J.P."/>
            <person name="Montmayeur A."/>
            <person name="Murphy C."/>
            <person name="Neiman D."/>
            <person name="Pearson M."/>
            <person name="Priest M."/>
            <person name="Roberts A."/>
            <person name="Saif S."/>
            <person name="Shea T."/>
            <person name="Shenoy N."/>
            <person name="Sisk P."/>
            <person name="Stolte C."/>
            <person name="Sykes S."/>
            <person name="Wortman J."/>
            <person name="Nusbaum C."/>
            <person name="Birren B."/>
        </authorList>
    </citation>
    <scope>NUCLEOTIDE SEQUENCE [LARGE SCALE GENOMIC DNA]</scope>
    <source>
        <strain evidence="9 10">Mauritania I</strain>
    </source>
</reference>
<evidence type="ECO:0000256" key="6">
    <source>
        <dbReference type="RuleBase" id="RU363137"/>
    </source>
</evidence>
<evidence type="ECO:0000256" key="1">
    <source>
        <dbReference type="ARBA" id="ARBA00004180"/>
    </source>
</evidence>
<keyword evidence="4 6" id="KW-0168">Coated pit</keyword>
<feature type="region of interest" description="Disordered" evidence="8">
    <location>
        <begin position="1"/>
        <end position="40"/>
    </location>
</feature>
<keyword evidence="5 6" id="KW-0968">Cytoplasmic vesicle</keyword>
<name>A0A0J9T728_PLAVI</name>
<dbReference type="GO" id="GO:0016192">
    <property type="term" value="P:vesicle-mediated transport"/>
    <property type="evidence" value="ECO:0007669"/>
    <property type="project" value="InterPro"/>
</dbReference>
<dbReference type="AlphaFoldDB" id="A0A0J9T728"/>
<evidence type="ECO:0000313" key="9">
    <source>
        <dbReference type="EMBL" id="KMZ90879.1"/>
    </source>
</evidence>
<evidence type="ECO:0000256" key="5">
    <source>
        <dbReference type="ARBA" id="ARBA00023329"/>
    </source>
</evidence>
<dbReference type="GO" id="GO:0006886">
    <property type="term" value="P:intracellular protein transport"/>
    <property type="evidence" value="ECO:0007669"/>
    <property type="project" value="InterPro"/>
</dbReference>
<dbReference type="GO" id="GO:0005198">
    <property type="term" value="F:structural molecule activity"/>
    <property type="evidence" value="ECO:0007669"/>
    <property type="project" value="InterPro"/>
</dbReference>
<gene>
    <name evidence="9" type="ORF">PVMG_04068</name>
</gene>
<keyword evidence="7" id="KW-0175">Coiled coil</keyword>
<feature type="region of interest" description="Disordered" evidence="8">
    <location>
        <begin position="78"/>
        <end position="121"/>
    </location>
</feature>
<proteinExistence type="inferred from homology"/>
<dbReference type="EMBL" id="KQ235100">
    <property type="protein sequence ID" value="KMZ90879.1"/>
    <property type="molecule type" value="Genomic_DNA"/>
</dbReference>
<evidence type="ECO:0000256" key="3">
    <source>
        <dbReference type="ARBA" id="ARBA00023136"/>
    </source>
</evidence>
<dbReference type="OrthoDB" id="386938at2759"/>
<accession>A0A0J9T728</accession>
<keyword evidence="3 6" id="KW-0472">Membrane</keyword>
<organism evidence="9 10">
    <name type="scientific">Plasmodium vivax Mauritania I</name>
    <dbReference type="NCBI Taxonomy" id="1035515"/>
    <lineage>
        <taxon>Eukaryota</taxon>
        <taxon>Sar</taxon>
        <taxon>Alveolata</taxon>
        <taxon>Apicomplexa</taxon>
        <taxon>Aconoidasida</taxon>
        <taxon>Haemosporida</taxon>
        <taxon>Plasmodiidae</taxon>
        <taxon>Plasmodium</taxon>
        <taxon>Plasmodium (Plasmodium)</taxon>
    </lineage>
</organism>
<sequence>MSELNDFDQFNFNGYDGSKGGPTEEKNVVAPGGGYQMSDELGLSNELNESLMEKSPNYNHMNMSLNSIYSDLNVAKRELDETGSSSNKYKMGEHKMGEHKMGEPKNDSSNKATTSFKKESQMSFENAYEQFYEKESDISDTEESTTWESERLKRIEERKEYEKNKKIEIKKKAAEDLKKWYEEMAIVIEEKKKLSKKKKNEEKKKEENFENKTWLKVSQYLDLDKGEYFKENSRMKQVLLKLMKSEGS</sequence>
<feature type="compositionally biased region" description="Basic and acidic residues" evidence="8">
    <location>
        <begin position="90"/>
        <end position="108"/>
    </location>
</feature>